<dbReference type="CDD" id="cd19071">
    <property type="entry name" value="AKR_AKR1-5-like"/>
    <property type="match status" value="1"/>
</dbReference>
<dbReference type="PROSITE" id="PS00063">
    <property type="entry name" value="ALDOKETO_REDUCTASE_3"/>
    <property type="match status" value="1"/>
</dbReference>
<evidence type="ECO:0000256" key="1">
    <source>
        <dbReference type="ARBA" id="ARBA00007905"/>
    </source>
</evidence>
<gene>
    <name evidence="6" type="ORF">C1SCF055_LOCUS23459</name>
</gene>
<keyword evidence="2" id="KW-0521">NADP</keyword>
<evidence type="ECO:0000259" key="5">
    <source>
        <dbReference type="Pfam" id="PF00248"/>
    </source>
</evidence>
<dbReference type="EMBL" id="CAMXCT010002280">
    <property type="protein sequence ID" value="CAI3997033.1"/>
    <property type="molecule type" value="Genomic_DNA"/>
</dbReference>
<reference evidence="7 8" key="2">
    <citation type="submission" date="2024-05" db="EMBL/GenBank/DDBJ databases">
        <authorList>
            <person name="Chen Y."/>
            <person name="Shah S."/>
            <person name="Dougan E. K."/>
            <person name="Thang M."/>
            <person name="Chan C."/>
        </authorList>
    </citation>
    <scope>NUCLEOTIDE SEQUENCE [LARGE SCALE GENOMIC DNA]</scope>
</reference>
<dbReference type="InterPro" id="IPR020471">
    <property type="entry name" value="AKR"/>
</dbReference>
<dbReference type="Proteomes" id="UP001152797">
    <property type="component" value="Unassembled WGS sequence"/>
</dbReference>
<protein>
    <submittedName>
        <fullName evidence="7">Prostaglandin F synthase</fullName>
    </submittedName>
</protein>
<evidence type="ECO:0000256" key="4">
    <source>
        <dbReference type="SAM" id="MobiDB-lite"/>
    </source>
</evidence>
<evidence type="ECO:0000256" key="2">
    <source>
        <dbReference type="ARBA" id="ARBA00022857"/>
    </source>
</evidence>
<feature type="region of interest" description="Disordered" evidence="4">
    <location>
        <begin position="42"/>
        <end position="69"/>
    </location>
</feature>
<feature type="domain" description="NADP-dependent oxidoreductase" evidence="5">
    <location>
        <begin position="98"/>
        <end position="356"/>
    </location>
</feature>
<evidence type="ECO:0000313" key="6">
    <source>
        <dbReference type="EMBL" id="CAI3997033.1"/>
    </source>
</evidence>
<sequence>MLYIGYSSLGSAQDESSYSRPMKRRSLEAAARDAKQSKISGFFAASAKTSQPSKPSDPKDEAAESSSTTVKSTVQSTALAQNASSAVALRNGVALPVLGFGTYRLGRQAQGIVAEALKAGYRLIDTAQVYDQGSIESAVGAALRHSGLPRSSVFISTKVWRSSHGFEKTLQACQQSLKRLEVDYIDLYLVHWPGPQPSNSKAWSPQTRQETWRAMEKLLRDGKVKAIGVCNHSIRHLKDLLKSCEIQPMVNQVEFHPLLVQSELLDYCVGEGIAVQAFASLGSGDSRRARDFFALPAVQLAARAHGAQPAAVLLRWATQKGCHVIPKSSQPLRMKQNAELFNITLSEQEMQAIDACHTNARLTWGGVDPDTIE</sequence>
<comment type="caution">
    <text evidence="6">The sequence shown here is derived from an EMBL/GenBank/DDBJ whole genome shotgun (WGS) entry which is preliminary data.</text>
</comment>
<feature type="region of interest" description="Disordered" evidence="4">
    <location>
        <begin position="1"/>
        <end position="30"/>
    </location>
</feature>
<name>A0A9P1CTD0_9DINO</name>
<comment type="similarity">
    <text evidence="1">Belongs to the aldo/keto reductase family.</text>
</comment>
<reference evidence="6" key="1">
    <citation type="submission" date="2022-10" db="EMBL/GenBank/DDBJ databases">
        <authorList>
            <person name="Chen Y."/>
            <person name="Dougan E. K."/>
            <person name="Chan C."/>
            <person name="Rhodes N."/>
            <person name="Thang M."/>
        </authorList>
    </citation>
    <scope>NUCLEOTIDE SEQUENCE</scope>
</reference>
<feature type="compositionally biased region" description="Polar residues" evidence="4">
    <location>
        <begin position="8"/>
        <end position="19"/>
    </location>
</feature>
<dbReference type="SUPFAM" id="SSF51430">
    <property type="entry name" value="NAD(P)-linked oxidoreductase"/>
    <property type="match status" value="1"/>
</dbReference>
<proteinExistence type="inferred from homology"/>
<dbReference type="FunFam" id="3.20.20.100:FF:000002">
    <property type="entry name" value="2,5-diketo-D-gluconic acid reductase A"/>
    <property type="match status" value="1"/>
</dbReference>
<dbReference type="InterPro" id="IPR023210">
    <property type="entry name" value="NADP_OxRdtase_dom"/>
</dbReference>
<evidence type="ECO:0000256" key="3">
    <source>
        <dbReference type="ARBA" id="ARBA00023002"/>
    </source>
</evidence>
<keyword evidence="3" id="KW-0560">Oxidoreductase</keyword>
<dbReference type="PANTHER" id="PTHR43827">
    <property type="entry name" value="2,5-DIKETO-D-GLUCONIC ACID REDUCTASE"/>
    <property type="match status" value="1"/>
</dbReference>
<dbReference type="PANTHER" id="PTHR43827:SF3">
    <property type="entry name" value="NADP-DEPENDENT OXIDOREDUCTASE DOMAIN-CONTAINING PROTEIN"/>
    <property type="match status" value="1"/>
</dbReference>
<keyword evidence="8" id="KW-1185">Reference proteome</keyword>
<dbReference type="AlphaFoldDB" id="A0A9P1CTD0"/>
<dbReference type="Gene3D" id="3.20.20.100">
    <property type="entry name" value="NADP-dependent oxidoreductase domain"/>
    <property type="match status" value="1"/>
</dbReference>
<dbReference type="InterPro" id="IPR018170">
    <property type="entry name" value="Aldo/ket_reductase_CS"/>
</dbReference>
<dbReference type="InterPro" id="IPR036812">
    <property type="entry name" value="NAD(P)_OxRdtase_dom_sf"/>
</dbReference>
<dbReference type="GO" id="GO:0016616">
    <property type="term" value="F:oxidoreductase activity, acting on the CH-OH group of donors, NAD or NADP as acceptor"/>
    <property type="evidence" value="ECO:0007669"/>
    <property type="project" value="UniProtKB-ARBA"/>
</dbReference>
<accession>A0A9P1CTD0</accession>
<dbReference type="EMBL" id="CAMXCT030002280">
    <property type="protein sequence ID" value="CAL4784345.1"/>
    <property type="molecule type" value="Genomic_DNA"/>
</dbReference>
<dbReference type="Pfam" id="PF00248">
    <property type="entry name" value="Aldo_ket_red"/>
    <property type="match status" value="1"/>
</dbReference>
<dbReference type="PRINTS" id="PR00069">
    <property type="entry name" value="ALDKETRDTASE"/>
</dbReference>
<dbReference type="OrthoDB" id="416253at2759"/>
<organism evidence="6">
    <name type="scientific">Cladocopium goreaui</name>
    <dbReference type="NCBI Taxonomy" id="2562237"/>
    <lineage>
        <taxon>Eukaryota</taxon>
        <taxon>Sar</taxon>
        <taxon>Alveolata</taxon>
        <taxon>Dinophyceae</taxon>
        <taxon>Suessiales</taxon>
        <taxon>Symbiodiniaceae</taxon>
        <taxon>Cladocopium</taxon>
    </lineage>
</organism>
<dbReference type="EMBL" id="CAMXCT020002280">
    <property type="protein sequence ID" value="CAL1150408.1"/>
    <property type="molecule type" value="Genomic_DNA"/>
</dbReference>
<evidence type="ECO:0000313" key="7">
    <source>
        <dbReference type="EMBL" id="CAL4784345.1"/>
    </source>
</evidence>
<evidence type="ECO:0000313" key="8">
    <source>
        <dbReference type="Proteomes" id="UP001152797"/>
    </source>
</evidence>